<accession>A0A7V7TG94</accession>
<dbReference type="GeneID" id="77342223"/>
<comment type="caution">
    <text evidence="2">The sequence shown here is derived from an EMBL/GenBank/DDBJ whole genome shotgun (WGS) entry which is preliminary data.</text>
</comment>
<dbReference type="RefSeq" id="WP_137407878.1">
    <property type="nucleotide sequence ID" value="NZ_AP025465.1"/>
</dbReference>
<feature type="transmembrane region" description="Helical" evidence="1">
    <location>
        <begin position="86"/>
        <end position="103"/>
    </location>
</feature>
<reference evidence="2 3" key="1">
    <citation type="submission" date="2019-09" db="EMBL/GenBank/DDBJ databases">
        <title>Draft genome sequences of 48 bacterial type strains from the CCUG.</title>
        <authorList>
            <person name="Tunovic T."/>
            <person name="Pineiro-Iglesias B."/>
            <person name="Unosson C."/>
            <person name="Inganas E."/>
            <person name="Ohlen M."/>
            <person name="Cardew S."/>
            <person name="Jensie-Markopoulos S."/>
            <person name="Salva-Serra F."/>
            <person name="Jaen-Luchoro D."/>
            <person name="Karlsson R."/>
            <person name="Svensson-Stadler L."/>
            <person name="Chun J."/>
            <person name="Moore E."/>
        </authorList>
    </citation>
    <scope>NUCLEOTIDE SEQUENCE [LARGE SCALE GENOMIC DNA]</scope>
    <source>
        <strain evidence="2 3">CCUG 48643</strain>
    </source>
</reference>
<proteinExistence type="predicted"/>
<keyword evidence="1" id="KW-0812">Transmembrane</keyword>
<protein>
    <submittedName>
        <fullName evidence="2">Uncharacterized protein</fullName>
    </submittedName>
</protein>
<dbReference type="AlphaFoldDB" id="A0A7V7TG94"/>
<dbReference type="Proteomes" id="UP000423756">
    <property type="component" value="Unassembled WGS sequence"/>
</dbReference>
<keyword evidence="1" id="KW-1133">Transmembrane helix</keyword>
<sequence>MDNLEFKGNEFNKMRGFPLVSSLLKAFIEYPFLLALAILIVYLSERDKTSALSAPRLLDEVVTLANNEKGKSINSKLKHRKHRLKWVNILLQWDIFIFFLLISK</sequence>
<dbReference type="EMBL" id="VZPX01000026">
    <property type="protein sequence ID" value="KAB0479310.1"/>
    <property type="molecule type" value="Genomic_DNA"/>
</dbReference>
<gene>
    <name evidence="2" type="ORF">F7Q91_13620</name>
</gene>
<keyword evidence="1" id="KW-0472">Membrane</keyword>
<evidence type="ECO:0000256" key="1">
    <source>
        <dbReference type="SAM" id="Phobius"/>
    </source>
</evidence>
<evidence type="ECO:0000313" key="3">
    <source>
        <dbReference type="Proteomes" id="UP000423756"/>
    </source>
</evidence>
<organism evidence="2 3">
    <name type="scientific">Vibrio chagasii</name>
    <dbReference type="NCBI Taxonomy" id="170679"/>
    <lineage>
        <taxon>Bacteria</taxon>
        <taxon>Pseudomonadati</taxon>
        <taxon>Pseudomonadota</taxon>
        <taxon>Gammaproteobacteria</taxon>
        <taxon>Vibrionales</taxon>
        <taxon>Vibrionaceae</taxon>
        <taxon>Vibrio</taxon>
    </lineage>
</organism>
<name>A0A7V7TG94_9VIBR</name>
<evidence type="ECO:0000313" key="2">
    <source>
        <dbReference type="EMBL" id="KAB0479310.1"/>
    </source>
</evidence>
<feature type="transmembrane region" description="Helical" evidence="1">
    <location>
        <begin position="20"/>
        <end position="43"/>
    </location>
</feature>